<feature type="coiled-coil region" evidence="1">
    <location>
        <begin position="233"/>
        <end position="267"/>
    </location>
</feature>
<evidence type="ECO:0000256" key="2">
    <source>
        <dbReference type="SAM" id="MobiDB-lite"/>
    </source>
</evidence>
<reference evidence="3" key="1">
    <citation type="journal article" date="2019" name="Sci. Rep.">
        <title>Draft genome of Tanacetum cinerariifolium, the natural source of mosquito coil.</title>
        <authorList>
            <person name="Yamashiro T."/>
            <person name="Shiraishi A."/>
            <person name="Satake H."/>
            <person name="Nakayama K."/>
        </authorList>
    </citation>
    <scope>NUCLEOTIDE SEQUENCE</scope>
</reference>
<evidence type="ECO:0008006" key="4">
    <source>
        <dbReference type="Google" id="ProtNLM"/>
    </source>
</evidence>
<comment type="caution">
    <text evidence="3">The sequence shown here is derived from an EMBL/GenBank/DDBJ whole genome shotgun (WGS) entry which is preliminary data.</text>
</comment>
<dbReference type="AlphaFoldDB" id="A0A699IW28"/>
<accession>A0A699IW28</accession>
<evidence type="ECO:0000256" key="1">
    <source>
        <dbReference type="SAM" id="Coils"/>
    </source>
</evidence>
<protein>
    <recommendedName>
        <fullName evidence="4">Xylulose kinase-1</fullName>
    </recommendedName>
</protein>
<sequence>MALTFADTHNMIAYLSKSDASEGFNQIIDFLNGSSIKYSLTVNPNFYVSCIKQFWTFVAVKKVNDVTRLQVLVNKKKVIITEATIRDALRLDDVEGVSEECGQFNQVLHVSTFPTTYDKSPSRKGCFVVETPLFEGMIVAQQVGKGATEVNVDDVLVVGVAAEGAASVADDEVPAAVDEPSIPSSPPPTQPPPPSQDIPSTSQDARISMDLLQNILDTCTTLTRRVEHREQDKIAQALEITNLKQRVKKLERRNKLKASKLRRLKKVGTTQKVETSDHTVMDDVSKEGRIIANMDADKDVTMKDVVVVAKDVKDVEIEENLDVQGRKAESQAQIYQINIKHADKVLSMQDVDIDPAELQEVVEVVTTAKLITEVVTAASTTITAAAP</sequence>
<name>A0A699IW28_TANCI</name>
<evidence type="ECO:0000313" key="3">
    <source>
        <dbReference type="EMBL" id="GEZ90835.1"/>
    </source>
</evidence>
<dbReference type="EMBL" id="BKCJ010340448">
    <property type="protein sequence ID" value="GEZ90835.1"/>
    <property type="molecule type" value="Genomic_DNA"/>
</dbReference>
<keyword evidence="1" id="KW-0175">Coiled coil</keyword>
<proteinExistence type="predicted"/>
<organism evidence="3">
    <name type="scientific">Tanacetum cinerariifolium</name>
    <name type="common">Dalmatian daisy</name>
    <name type="synonym">Chrysanthemum cinerariifolium</name>
    <dbReference type="NCBI Taxonomy" id="118510"/>
    <lineage>
        <taxon>Eukaryota</taxon>
        <taxon>Viridiplantae</taxon>
        <taxon>Streptophyta</taxon>
        <taxon>Embryophyta</taxon>
        <taxon>Tracheophyta</taxon>
        <taxon>Spermatophyta</taxon>
        <taxon>Magnoliopsida</taxon>
        <taxon>eudicotyledons</taxon>
        <taxon>Gunneridae</taxon>
        <taxon>Pentapetalae</taxon>
        <taxon>asterids</taxon>
        <taxon>campanulids</taxon>
        <taxon>Asterales</taxon>
        <taxon>Asteraceae</taxon>
        <taxon>Asteroideae</taxon>
        <taxon>Anthemideae</taxon>
        <taxon>Anthemidinae</taxon>
        <taxon>Tanacetum</taxon>
    </lineage>
</organism>
<gene>
    <name evidence="3" type="ORF">Tci_562808</name>
</gene>
<feature type="compositionally biased region" description="Pro residues" evidence="2">
    <location>
        <begin position="183"/>
        <end position="196"/>
    </location>
</feature>
<feature type="region of interest" description="Disordered" evidence="2">
    <location>
        <begin position="169"/>
        <end position="202"/>
    </location>
</feature>